<keyword evidence="1" id="KW-0812">Transmembrane</keyword>
<sequence>MSKLIDVKIEADGKNVISVPVSLDALTFFSFAFGLPPLYS</sequence>
<organism evidence="2 3">
    <name type="scientific">SAR86 cluster bacterium SAR86B</name>
    <dbReference type="NCBI Taxonomy" id="1123867"/>
    <lineage>
        <taxon>Bacteria</taxon>
        <taxon>Pseudomonadati</taxon>
        <taxon>Pseudomonadota</taxon>
        <taxon>Gammaproteobacteria</taxon>
        <taxon>SAR86 cluster</taxon>
    </lineage>
</organism>
<accession>J4V2N8</accession>
<dbReference type="EMBL" id="JH611186">
    <property type="protein sequence ID" value="EJP72802.1"/>
    <property type="molecule type" value="Genomic_DNA"/>
</dbReference>
<feature type="transmembrane region" description="Helical" evidence="1">
    <location>
        <begin position="21"/>
        <end position="39"/>
    </location>
</feature>
<dbReference type="Proteomes" id="UP000010116">
    <property type="component" value="Unassembled WGS sequence"/>
</dbReference>
<reference evidence="2 3" key="1">
    <citation type="journal article" date="2012" name="ISME J.">
        <title>Genomic insights to SAR86, an abundant and uncultivated marine bacterial lineage.</title>
        <authorList>
            <person name="Dupont C.L."/>
            <person name="Rusch D.B."/>
            <person name="Yooseph S."/>
            <person name="Lombardo M.J."/>
            <person name="Richter R.A."/>
            <person name="Valas R."/>
            <person name="Novotny M."/>
            <person name="Yee-Greenbaum J."/>
            <person name="Selengut J.D."/>
            <person name="Haft D.H."/>
            <person name="Halpern A.L."/>
            <person name="Lasken R.S."/>
            <person name="Nealson K."/>
            <person name="Friedman R."/>
            <person name="Venter J.C."/>
        </authorList>
    </citation>
    <scope>NUCLEOTIDE SEQUENCE [LARGE SCALE GENOMIC DNA]</scope>
</reference>
<name>J4V2N8_9GAMM</name>
<keyword evidence="1" id="KW-0472">Membrane</keyword>
<dbReference type="AlphaFoldDB" id="J4V2N8"/>
<evidence type="ECO:0000313" key="2">
    <source>
        <dbReference type="EMBL" id="EJP72802.1"/>
    </source>
</evidence>
<proteinExistence type="predicted"/>
<evidence type="ECO:0000256" key="1">
    <source>
        <dbReference type="SAM" id="Phobius"/>
    </source>
</evidence>
<gene>
    <name evidence="2" type="ORF">NT02SARS_1511</name>
</gene>
<evidence type="ECO:0000313" key="3">
    <source>
        <dbReference type="Proteomes" id="UP000010116"/>
    </source>
</evidence>
<protein>
    <submittedName>
        <fullName evidence="2">Uncharacterized protein</fullName>
    </submittedName>
</protein>
<dbReference type="HOGENOM" id="CLU_3296328_0_0_6"/>
<keyword evidence="1" id="KW-1133">Transmembrane helix</keyword>